<protein>
    <submittedName>
        <fullName evidence="1">Alpha/beta hydrolase</fullName>
    </submittedName>
</protein>
<keyword evidence="2" id="KW-1185">Reference proteome</keyword>
<proteinExistence type="predicted"/>
<dbReference type="RefSeq" id="WP_260116049.1">
    <property type="nucleotide sequence ID" value="NZ_CP093361.1"/>
</dbReference>
<dbReference type="GO" id="GO:0016787">
    <property type="term" value="F:hydrolase activity"/>
    <property type="evidence" value="ECO:0007669"/>
    <property type="project" value="UniProtKB-KW"/>
</dbReference>
<sequence length="288" mass="31474">MSKHLKQTIMLVVALVVLLGAAIFVSVSNNNNNSGKNAKQADKPVPTLYINGADAPTNAANHLLTMGERDGGTRSLSVTFKNDKPVYKGKLTKKTQQPMIKVTFGQKTTVFEQMRGTYQVLQYLKQHYDYDNYNAVGFSGGAIAALATSSDKDSSIPRMSQLISIAAGYDGVMKTNDKPNSNHLTSTGKPLVLHKATAKYPAYQDLLYNTETMPKNVKVLNIYGNSAGKGNNDGVITNVSSESLKYLVKKRTDSYQAVKVSGSDANHTGLFNHPVVDRFVERALYDKR</sequence>
<keyword evidence="1" id="KW-0378">Hydrolase</keyword>
<dbReference type="Proteomes" id="UP000831181">
    <property type="component" value="Chromosome"/>
</dbReference>
<dbReference type="EMBL" id="CP093361">
    <property type="protein sequence ID" value="UQS86241.1"/>
    <property type="molecule type" value="Genomic_DNA"/>
</dbReference>
<gene>
    <name evidence="1" type="ORF">MOO44_04770</name>
</gene>
<evidence type="ECO:0000313" key="2">
    <source>
        <dbReference type="Proteomes" id="UP000831181"/>
    </source>
</evidence>
<dbReference type="InterPro" id="IPR010315">
    <property type="entry name" value="DUF915_hydro-like"/>
</dbReference>
<dbReference type="Pfam" id="PF06028">
    <property type="entry name" value="DUF915"/>
    <property type="match status" value="1"/>
</dbReference>
<organism evidence="1 2">
    <name type="scientific">Nicoliella spurrieriana</name>
    <dbReference type="NCBI Taxonomy" id="2925830"/>
    <lineage>
        <taxon>Bacteria</taxon>
        <taxon>Bacillati</taxon>
        <taxon>Bacillota</taxon>
        <taxon>Bacilli</taxon>
        <taxon>Lactobacillales</taxon>
        <taxon>Lactobacillaceae</taxon>
        <taxon>Nicoliella</taxon>
    </lineage>
</organism>
<dbReference type="AlphaFoldDB" id="A0A976RRE8"/>
<dbReference type="InterPro" id="IPR029058">
    <property type="entry name" value="AB_hydrolase_fold"/>
</dbReference>
<dbReference type="SUPFAM" id="SSF53474">
    <property type="entry name" value="alpha/beta-Hydrolases"/>
    <property type="match status" value="1"/>
</dbReference>
<reference evidence="1" key="1">
    <citation type="journal article" date="2022" name="Int. J. Syst. Evol. Microbiol.">
        <title>Apilactobacillus apisilvae sp. nov., Nicolia spurrieriana gen. nov. sp. nov., Bombilactobacillus folatiphilus sp. nov. and Bombilactobacillus thymidiniphilus sp. nov., four new lactic acid bacterial isolates from stingless bees Tetragonula carbonaria and Austroplebeia australis.</title>
        <authorList>
            <person name="Oliphant S.A."/>
            <person name="Watson-Haigh N.S."/>
            <person name="Sumby K.M."/>
            <person name="Gardner J."/>
            <person name="Groom S."/>
            <person name="Jiranek V."/>
        </authorList>
    </citation>
    <scope>NUCLEOTIDE SEQUENCE</scope>
    <source>
        <strain evidence="1">SGEP1_A5</strain>
    </source>
</reference>
<name>A0A976RRE8_9LACO</name>
<evidence type="ECO:0000313" key="1">
    <source>
        <dbReference type="EMBL" id="UQS86241.1"/>
    </source>
</evidence>
<dbReference type="Gene3D" id="3.40.50.1820">
    <property type="entry name" value="alpha/beta hydrolase"/>
    <property type="match status" value="1"/>
</dbReference>
<accession>A0A976RRE8</accession>
<dbReference type="KEGG" id="lbe:MOO44_04770"/>